<gene>
    <name evidence="1" type="ORF">F0238_06105</name>
</gene>
<evidence type="ECO:0000313" key="2">
    <source>
        <dbReference type="Proteomes" id="UP000576645"/>
    </source>
</evidence>
<dbReference type="Proteomes" id="UP000576645">
    <property type="component" value="Unassembled WGS sequence"/>
</dbReference>
<dbReference type="AlphaFoldDB" id="A0AAP6ZP90"/>
<protein>
    <submittedName>
        <fullName evidence="1">Uncharacterized protein</fullName>
    </submittedName>
</protein>
<accession>A0AAP6ZP90</accession>
<dbReference type="RefSeq" id="WP_171352171.1">
    <property type="nucleotide sequence ID" value="NZ_VTXP01000003.1"/>
</dbReference>
<reference evidence="1 2" key="1">
    <citation type="submission" date="2019-09" db="EMBL/GenBank/DDBJ databases">
        <title>Draft genome sequencing and comparative genomics of hatchery-associated Vibrios.</title>
        <authorList>
            <person name="Kehlet-Delgado H."/>
            <person name="Mueller R.S."/>
        </authorList>
    </citation>
    <scope>NUCLEOTIDE SEQUENCE [LARGE SCALE GENOMIC DNA]</scope>
    <source>
        <strain evidence="1 2">09-121-3</strain>
    </source>
</reference>
<sequence>MELLTFEDITSLCEKQYNSHILDSFSKKKSYYLRLLYESESNGINYITSLRSKNFISDYDIYRLAYSKINDFSSDYSENNLLDIISTQKNDGTLYLSDSNQIHNLCYDAYSEFINKILSVGGKIDHDEFLSTMFSGEKEEYLLFNKLIDRFKFSSQSLSESASWILYNEYYSEENGKLALEKIMNQGIDINYLFDEDFELCDYDSFLGLLFSEQPLLLINALKSKPNKEVINNFPWGFIISESRMQSDHVSAIIALKNSGYTIPIDEIIEHLDEKGEASLSNLIKSNI</sequence>
<organism evidence="1 2">
    <name type="scientific">Vibrio coralliilyticus</name>
    <dbReference type="NCBI Taxonomy" id="190893"/>
    <lineage>
        <taxon>Bacteria</taxon>
        <taxon>Pseudomonadati</taxon>
        <taxon>Pseudomonadota</taxon>
        <taxon>Gammaproteobacteria</taxon>
        <taxon>Vibrionales</taxon>
        <taxon>Vibrionaceae</taxon>
        <taxon>Vibrio</taxon>
    </lineage>
</organism>
<dbReference type="EMBL" id="VTXP01000003">
    <property type="protein sequence ID" value="NOJ22307.1"/>
    <property type="molecule type" value="Genomic_DNA"/>
</dbReference>
<comment type="caution">
    <text evidence="1">The sequence shown here is derived from an EMBL/GenBank/DDBJ whole genome shotgun (WGS) entry which is preliminary data.</text>
</comment>
<evidence type="ECO:0000313" key="1">
    <source>
        <dbReference type="EMBL" id="NOJ22307.1"/>
    </source>
</evidence>
<name>A0AAP6ZP90_9VIBR</name>
<proteinExistence type="predicted"/>